<proteinExistence type="predicted"/>
<organism evidence="1 2">
    <name type="scientific">Arctium lappa</name>
    <name type="common">Greater burdock</name>
    <name type="synonym">Lappa major</name>
    <dbReference type="NCBI Taxonomy" id="4217"/>
    <lineage>
        <taxon>Eukaryota</taxon>
        <taxon>Viridiplantae</taxon>
        <taxon>Streptophyta</taxon>
        <taxon>Embryophyta</taxon>
        <taxon>Tracheophyta</taxon>
        <taxon>Spermatophyta</taxon>
        <taxon>Magnoliopsida</taxon>
        <taxon>eudicotyledons</taxon>
        <taxon>Gunneridae</taxon>
        <taxon>Pentapetalae</taxon>
        <taxon>asterids</taxon>
        <taxon>campanulids</taxon>
        <taxon>Asterales</taxon>
        <taxon>Asteraceae</taxon>
        <taxon>Carduoideae</taxon>
        <taxon>Cardueae</taxon>
        <taxon>Arctiinae</taxon>
        <taxon>Arctium</taxon>
    </lineage>
</organism>
<reference evidence="2" key="1">
    <citation type="journal article" date="2022" name="Mol. Ecol. Resour.">
        <title>The genomes of chicory, endive, great burdock and yacon provide insights into Asteraceae palaeo-polyploidization history and plant inulin production.</title>
        <authorList>
            <person name="Fan W."/>
            <person name="Wang S."/>
            <person name="Wang H."/>
            <person name="Wang A."/>
            <person name="Jiang F."/>
            <person name="Liu H."/>
            <person name="Zhao H."/>
            <person name="Xu D."/>
            <person name="Zhang Y."/>
        </authorList>
    </citation>
    <scope>NUCLEOTIDE SEQUENCE [LARGE SCALE GENOMIC DNA]</scope>
    <source>
        <strain evidence="2">cv. Niubang</strain>
    </source>
</reference>
<gene>
    <name evidence="1" type="ORF">L6452_01861</name>
</gene>
<dbReference type="Proteomes" id="UP001055879">
    <property type="component" value="Linkage Group LG01"/>
</dbReference>
<name>A0ACB9FHY3_ARCLA</name>
<sequence length="113" mass="12369">MYLKLSTMGFPNVRPIPEDLLAYADHRADCDSVDVDLEIDTADEADEDLFESDEVLSASSGTQTKIDLQDNSDDAHDGTHAAILHLIPPHIGSLPSVTYIEEESDTEESAHDN</sequence>
<comment type="caution">
    <text evidence="1">The sequence shown here is derived from an EMBL/GenBank/DDBJ whole genome shotgun (WGS) entry which is preliminary data.</text>
</comment>
<dbReference type="EMBL" id="CM042047">
    <property type="protein sequence ID" value="KAI3770719.1"/>
    <property type="molecule type" value="Genomic_DNA"/>
</dbReference>
<evidence type="ECO:0000313" key="1">
    <source>
        <dbReference type="EMBL" id="KAI3770719.1"/>
    </source>
</evidence>
<accession>A0ACB9FHY3</accession>
<keyword evidence="2" id="KW-1185">Reference proteome</keyword>
<protein>
    <submittedName>
        <fullName evidence="1">Uncharacterized protein</fullName>
    </submittedName>
</protein>
<evidence type="ECO:0000313" key="2">
    <source>
        <dbReference type="Proteomes" id="UP001055879"/>
    </source>
</evidence>
<reference evidence="1 2" key="2">
    <citation type="journal article" date="2022" name="Mol. Ecol. Resour.">
        <title>The genomes of chicory, endive, great burdock and yacon provide insights into Asteraceae paleo-polyploidization history and plant inulin production.</title>
        <authorList>
            <person name="Fan W."/>
            <person name="Wang S."/>
            <person name="Wang H."/>
            <person name="Wang A."/>
            <person name="Jiang F."/>
            <person name="Liu H."/>
            <person name="Zhao H."/>
            <person name="Xu D."/>
            <person name="Zhang Y."/>
        </authorList>
    </citation>
    <scope>NUCLEOTIDE SEQUENCE [LARGE SCALE GENOMIC DNA]</scope>
    <source>
        <strain evidence="2">cv. Niubang</strain>
    </source>
</reference>